<keyword evidence="8" id="KW-0460">Magnesium</keyword>
<reference evidence="15 16" key="1">
    <citation type="submission" date="2018-10" db="EMBL/GenBank/DDBJ databases">
        <title>Genomic Encyclopedia of Archaeal and Bacterial Type Strains, Phase II (KMG-II): from individual species to whole genera.</title>
        <authorList>
            <person name="Goeker M."/>
        </authorList>
    </citation>
    <scope>NUCLEOTIDE SEQUENCE [LARGE SCALE GENOMIC DNA]</scope>
    <source>
        <strain evidence="15 16">DSM 235</strain>
    </source>
</reference>
<dbReference type="Proteomes" id="UP000274556">
    <property type="component" value="Unassembled WGS sequence"/>
</dbReference>
<dbReference type="GO" id="GO:0046872">
    <property type="term" value="F:metal ion binding"/>
    <property type="evidence" value="ECO:0007669"/>
    <property type="project" value="UniProtKB-KW"/>
</dbReference>
<dbReference type="PRINTS" id="PR00509">
    <property type="entry name" value="PGMPMM"/>
</dbReference>
<evidence type="ECO:0000259" key="11">
    <source>
        <dbReference type="Pfam" id="PF00408"/>
    </source>
</evidence>
<comment type="caution">
    <text evidence="15">The sequence shown here is derived from an EMBL/GenBank/DDBJ whole genome shotgun (WGS) entry which is preliminary data.</text>
</comment>
<dbReference type="SUPFAM" id="SSF53738">
    <property type="entry name" value="Phosphoglucomutase, first 3 domains"/>
    <property type="match status" value="3"/>
</dbReference>
<sequence length="487" mass="51588">MTSTPPCGAAAGSGTRASTDAPPPMAEVTPAAPPEIFRAYDIRGILERQLTPEIMQAIGRAVGSEAAARGDRTVMVGRDCRASSPALSRALIAGIRAAGIDVVDLGIAPTPLVYFACCEACPCAGAIVTASHNPPDYNGVKVVFGGTSADAATIQGLRRRILEGDLTSGDGGLIERDISERYHERIVRDIHLARPMRVVLDCGNATVSAIAPAVFRALGCEVIPLDCDPAAGMGERVPDPARPECLRALSERVVLEGADLGLGFDGDGDRLGVIDAGGGYIAADRVLMCLAVDVLTRHPGSEVIFDVKCTGHLAEVIRRAGGRPVPWRSGHAPLKARLRASDAQIAGELSGHIMFKERWLGFDDALYTGARLLEILSRDPRPTDAIFRDFPGGIATPELALPLPEGEAERIMAQVILLADRIEDLVVQTIDGLRLDGPAGWGLVRASNTLPKLIFRFEGDDPAALRAMQERFRLLMAEAAPGLALPF</sequence>
<dbReference type="Gene3D" id="3.30.310.50">
    <property type="entry name" value="Alpha-D-phosphohexomutase, C-terminal domain"/>
    <property type="match status" value="1"/>
</dbReference>
<dbReference type="EMBL" id="RBXL01000001">
    <property type="protein sequence ID" value="RKT44209.1"/>
    <property type="molecule type" value="Genomic_DNA"/>
</dbReference>
<dbReference type="InterPro" id="IPR005843">
    <property type="entry name" value="A-D-PHexomutase_C"/>
</dbReference>
<dbReference type="Pfam" id="PF00408">
    <property type="entry name" value="PGM_PMM_IV"/>
    <property type="match status" value="1"/>
</dbReference>
<gene>
    <name evidence="15" type="ORF">BDD21_1586</name>
</gene>
<evidence type="ECO:0000256" key="7">
    <source>
        <dbReference type="ARBA" id="ARBA00022723"/>
    </source>
</evidence>
<feature type="domain" description="Alpha-D-phosphohexomutase C-terminal" evidence="11">
    <location>
        <begin position="420"/>
        <end position="473"/>
    </location>
</feature>
<dbReference type="InterPro" id="IPR005844">
    <property type="entry name" value="A-D-PHexomutase_a/b/a-I"/>
</dbReference>
<protein>
    <recommendedName>
        <fullName evidence="5">phosphomannomutase</fullName>
        <ecNumber evidence="5">5.4.2.8</ecNumber>
    </recommendedName>
</protein>
<evidence type="ECO:0000259" key="13">
    <source>
        <dbReference type="Pfam" id="PF02879"/>
    </source>
</evidence>
<evidence type="ECO:0000256" key="8">
    <source>
        <dbReference type="ARBA" id="ARBA00022842"/>
    </source>
</evidence>
<evidence type="ECO:0000256" key="5">
    <source>
        <dbReference type="ARBA" id="ARBA00012730"/>
    </source>
</evidence>
<evidence type="ECO:0000256" key="10">
    <source>
        <dbReference type="SAM" id="MobiDB-lite"/>
    </source>
</evidence>
<dbReference type="CDD" id="cd03089">
    <property type="entry name" value="PMM_PGM"/>
    <property type="match status" value="1"/>
</dbReference>
<evidence type="ECO:0000256" key="6">
    <source>
        <dbReference type="ARBA" id="ARBA00022553"/>
    </source>
</evidence>
<dbReference type="Pfam" id="PF02880">
    <property type="entry name" value="PGM_PMM_III"/>
    <property type="match status" value="1"/>
</dbReference>
<feature type="domain" description="Alpha-D-phosphohexomutase alpha/beta/alpha" evidence="13">
    <location>
        <begin position="182"/>
        <end position="277"/>
    </location>
</feature>
<evidence type="ECO:0000256" key="4">
    <source>
        <dbReference type="ARBA" id="ARBA00010231"/>
    </source>
</evidence>
<feature type="compositionally biased region" description="Low complexity" evidence="10">
    <location>
        <begin position="8"/>
        <end position="20"/>
    </location>
</feature>
<evidence type="ECO:0000313" key="16">
    <source>
        <dbReference type="Proteomes" id="UP000274556"/>
    </source>
</evidence>
<evidence type="ECO:0000259" key="12">
    <source>
        <dbReference type="Pfam" id="PF02878"/>
    </source>
</evidence>
<evidence type="ECO:0000256" key="1">
    <source>
        <dbReference type="ARBA" id="ARBA00000586"/>
    </source>
</evidence>
<dbReference type="AlphaFoldDB" id="A0A495V4G6"/>
<dbReference type="InterPro" id="IPR005846">
    <property type="entry name" value="A-D-PHexomutase_a/b/a-III"/>
</dbReference>
<keyword evidence="9" id="KW-0413">Isomerase</keyword>
<evidence type="ECO:0000256" key="3">
    <source>
        <dbReference type="ARBA" id="ARBA00004699"/>
    </source>
</evidence>
<name>A0A495V4G6_9GAMM</name>
<dbReference type="SUPFAM" id="SSF55957">
    <property type="entry name" value="Phosphoglucomutase, C-terminal domain"/>
    <property type="match status" value="1"/>
</dbReference>
<comment type="catalytic activity">
    <reaction evidence="1">
        <text>alpha-D-mannose 1-phosphate = D-mannose 6-phosphate</text>
        <dbReference type="Rhea" id="RHEA:11140"/>
        <dbReference type="ChEBI" id="CHEBI:58409"/>
        <dbReference type="ChEBI" id="CHEBI:58735"/>
        <dbReference type="EC" id="5.4.2.8"/>
    </reaction>
</comment>
<dbReference type="Gene3D" id="3.40.120.10">
    <property type="entry name" value="Alpha-D-Glucose-1,6-Bisphosphate, subunit A, domain 3"/>
    <property type="match status" value="3"/>
</dbReference>
<dbReference type="Pfam" id="PF02878">
    <property type="entry name" value="PGM_PMM_I"/>
    <property type="match status" value="1"/>
</dbReference>
<dbReference type="InterPro" id="IPR036900">
    <property type="entry name" value="A-D-PHexomutase_C_sf"/>
</dbReference>
<proteinExistence type="inferred from homology"/>
<evidence type="ECO:0000313" key="15">
    <source>
        <dbReference type="EMBL" id="RKT44209.1"/>
    </source>
</evidence>
<dbReference type="InterPro" id="IPR016055">
    <property type="entry name" value="A-D-PHexomutase_a/b/a-I/II/III"/>
</dbReference>
<evidence type="ECO:0000256" key="9">
    <source>
        <dbReference type="ARBA" id="ARBA00023235"/>
    </source>
</evidence>
<comment type="cofactor">
    <cofactor evidence="2">
        <name>Mg(2+)</name>
        <dbReference type="ChEBI" id="CHEBI:18420"/>
    </cofactor>
</comment>
<feature type="domain" description="Alpha-D-phosphohexomutase alpha/beta/alpha" evidence="12">
    <location>
        <begin position="36"/>
        <end position="164"/>
    </location>
</feature>
<evidence type="ECO:0000256" key="2">
    <source>
        <dbReference type="ARBA" id="ARBA00001946"/>
    </source>
</evidence>
<dbReference type="GO" id="GO:0004615">
    <property type="term" value="F:phosphomannomutase activity"/>
    <property type="evidence" value="ECO:0007669"/>
    <property type="project" value="UniProtKB-EC"/>
</dbReference>
<dbReference type="EC" id="5.4.2.8" evidence="5"/>
<dbReference type="PANTHER" id="PTHR43771:SF2">
    <property type="entry name" value="PHOSPHOMANNOMUTASE_PHOSPHOGLUCOMUTASE"/>
    <property type="match status" value="1"/>
</dbReference>
<keyword evidence="6" id="KW-0597">Phosphoprotein</keyword>
<dbReference type="InterPro" id="IPR005841">
    <property type="entry name" value="Alpha-D-phosphohexomutase_SF"/>
</dbReference>
<comment type="similarity">
    <text evidence="4">Belongs to the phosphohexose mutase family.</text>
</comment>
<feature type="domain" description="Alpha-D-phosphohexomutase alpha/beta/alpha" evidence="14">
    <location>
        <begin position="284"/>
        <end position="388"/>
    </location>
</feature>
<feature type="region of interest" description="Disordered" evidence="10">
    <location>
        <begin position="1"/>
        <end position="30"/>
    </location>
</feature>
<keyword evidence="7" id="KW-0479">Metal-binding</keyword>
<comment type="pathway">
    <text evidence="3">Nucleotide-sugar biosynthesis; GDP-alpha-D-mannose biosynthesis; alpha-D-mannose 1-phosphate from D-fructose 6-phosphate: step 2/2.</text>
</comment>
<dbReference type="PANTHER" id="PTHR43771">
    <property type="entry name" value="PHOSPHOMANNOMUTASE"/>
    <property type="match status" value="1"/>
</dbReference>
<dbReference type="GO" id="GO:0005975">
    <property type="term" value="P:carbohydrate metabolic process"/>
    <property type="evidence" value="ECO:0007669"/>
    <property type="project" value="InterPro"/>
</dbReference>
<dbReference type="Pfam" id="PF02879">
    <property type="entry name" value="PGM_PMM_II"/>
    <property type="match status" value="1"/>
</dbReference>
<keyword evidence="16" id="KW-1185">Reference proteome</keyword>
<evidence type="ECO:0000259" key="14">
    <source>
        <dbReference type="Pfam" id="PF02880"/>
    </source>
</evidence>
<organism evidence="15 16">
    <name type="scientific">Thiocapsa rosea</name>
    <dbReference type="NCBI Taxonomy" id="69360"/>
    <lineage>
        <taxon>Bacteria</taxon>
        <taxon>Pseudomonadati</taxon>
        <taxon>Pseudomonadota</taxon>
        <taxon>Gammaproteobacteria</taxon>
        <taxon>Chromatiales</taxon>
        <taxon>Chromatiaceae</taxon>
        <taxon>Thiocapsa</taxon>
    </lineage>
</organism>
<accession>A0A495V4G6</accession>
<dbReference type="InterPro" id="IPR005845">
    <property type="entry name" value="A-D-PHexomutase_a/b/a-II"/>
</dbReference>